<dbReference type="EMBL" id="CAJNRE010008714">
    <property type="protein sequence ID" value="CAF2075351.1"/>
    <property type="molecule type" value="Genomic_DNA"/>
</dbReference>
<evidence type="ECO:0000256" key="1">
    <source>
        <dbReference type="SAM" id="SignalP"/>
    </source>
</evidence>
<evidence type="ECO:0000313" key="2">
    <source>
        <dbReference type="EMBL" id="CAF2075351.1"/>
    </source>
</evidence>
<gene>
    <name evidence="2" type="ORF">MBJ925_LOCUS17467</name>
    <name evidence="3" type="ORF">SMN809_LOCUS13774</name>
</gene>
<evidence type="ECO:0000313" key="3">
    <source>
        <dbReference type="EMBL" id="CAF4034809.1"/>
    </source>
</evidence>
<name>A0A816RSY7_9BILA</name>
<keyword evidence="1" id="KW-0732">Signal</keyword>
<accession>A0A816RSY7</accession>
<evidence type="ECO:0000313" key="4">
    <source>
        <dbReference type="Proteomes" id="UP000663824"/>
    </source>
</evidence>
<feature type="chain" id="PRO_5036230591" evidence="1">
    <location>
        <begin position="17"/>
        <end position="165"/>
    </location>
</feature>
<comment type="caution">
    <text evidence="2">The sequence shown here is derived from an EMBL/GenBank/DDBJ whole genome shotgun (WGS) entry which is preliminary data.</text>
</comment>
<reference evidence="2" key="1">
    <citation type="submission" date="2021-02" db="EMBL/GenBank/DDBJ databases">
        <authorList>
            <person name="Nowell W R."/>
        </authorList>
    </citation>
    <scope>NUCLEOTIDE SEQUENCE</scope>
</reference>
<dbReference type="EMBL" id="CAJOBI010005528">
    <property type="protein sequence ID" value="CAF4034809.1"/>
    <property type="molecule type" value="Genomic_DNA"/>
</dbReference>
<sequence>MTVLVVSCNILVLIYAKCQLEFLKTDHRWNLTRSQLEQEILCHENTIICLQELSLILLPELELSFFIHWNYTLFHNLYGGCHNGCMGISIAIPVSMELNSLSIITIGDFIHSISKPRETQVNILTSECDMQEQQHDTPDSWETAIWLESILSSVYKLLLTINQFI</sequence>
<feature type="signal peptide" evidence="1">
    <location>
        <begin position="1"/>
        <end position="16"/>
    </location>
</feature>
<dbReference type="Proteomes" id="UP000676336">
    <property type="component" value="Unassembled WGS sequence"/>
</dbReference>
<dbReference type="Proteomes" id="UP000663824">
    <property type="component" value="Unassembled WGS sequence"/>
</dbReference>
<proteinExistence type="predicted"/>
<organism evidence="2 4">
    <name type="scientific">Rotaria magnacalcarata</name>
    <dbReference type="NCBI Taxonomy" id="392030"/>
    <lineage>
        <taxon>Eukaryota</taxon>
        <taxon>Metazoa</taxon>
        <taxon>Spiralia</taxon>
        <taxon>Gnathifera</taxon>
        <taxon>Rotifera</taxon>
        <taxon>Eurotatoria</taxon>
        <taxon>Bdelloidea</taxon>
        <taxon>Philodinida</taxon>
        <taxon>Philodinidae</taxon>
        <taxon>Rotaria</taxon>
    </lineage>
</organism>
<protein>
    <submittedName>
        <fullName evidence="2">Uncharacterized protein</fullName>
    </submittedName>
</protein>
<dbReference type="AlphaFoldDB" id="A0A816RSY7"/>